<dbReference type="GO" id="GO:0016020">
    <property type="term" value="C:membrane"/>
    <property type="evidence" value="ECO:0007669"/>
    <property type="project" value="UniProtKB-SubCell"/>
</dbReference>
<keyword evidence="9" id="KW-1185">Reference proteome</keyword>
<feature type="domain" description="Membrane insertase YidC/Oxa/ALB C-terminal" evidence="7">
    <location>
        <begin position="156"/>
        <end position="291"/>
    </location>
</feature>
<evidence type="ECO:0000256" key="1">
    <source>
        <dbReference type="ARBA" id="ARBA00004141"/>
    </source>
</evidence>
<accession>A0ABC8RJG0</accession>
<evidence type="ECO:0000313" key="9">
    <source>
        <dbReference type="Proteomes" id="UP001642360"/>
    </source>
</evidence>
<name>A0ABC8RJG0_9AQUA</name>
<comment type="similarity">
    <text evidence="2">Belongs to the OXA1/ALB3/YidC (TC 2.A.9.2) family.</text>
</comment>
<comment type="similarity">
    <text evidence="6">Belongs to the OXA1/ALB3/YidC family.</text>
</comment>
<evidence type="ECO:0000259" key="7">
    <source>
        <dbReference type="Pfam" id="PF02096"/>
    </source>
</evidence>
<keyword evidence="3 6" id="KW-0812">Transmembrane</keyword>
<dbReference type="EMBL" id="CAUOFW020001280">
    <property type="protein sequence ID" value="CAK9143169.1"/>
    <property type="molecule type" value="Genomic_DNA"/>
</dbReference>
<dbReference type="Pfam" id="PF02096">
    <property type="entry name" value="60KD_IMP"/>
    <property type="match status" value="1"/>
</dbReference>
<comment type="caution">
    <text evidence="8">The sequence shown here is derived from an EMBL/GenBank/DDBJ whole genome shotgun (WGS) entry which is preliminary data.</text>
</comment>
<dbReference type="AlphaFoldDB" id="A0ABC8RJG0"/>
<gene>
    <name evidence="8" type="ORF">ILEXP_LOCUS10864</name>
</gene>
<evidence type="ECO:0000256" key="3">
    <source>
        <dbReference type="ARBA" id="ARBA00022692"/>
    </source>
</evidence>
<evidence type="ECO:0000256" key="5">
    <source>
        <dbReference type="ARBA" id="ARBA00023136"/>
    </source>
</evidence>
<evidence type="ECO:0000256" key="6">
    <source>
        <dbReference type="RuleBase" id="RU003945"/>
    </source>
</evidence>
<dbReference type="InterPro" id="IPR028055">
    <property type="entry name" value="YidC/Oxa/ALB_C"/>
</dbReference>
<dbReference type="CDD" id="cd20069">
    <property type="entry name" value="5TM_Oxa1-like"/>
    <property type="match status" value="1"/>
</dbReference>
<dbReference type="PANTHER" id="PTHR12428:SF34">
    <property type="entry name" value="MITOCHONDRIAL INNER MEMBRANE PROTEIN OXA1-LIKE"/>
    <property type="match status" value="1"/>
</dbReference>
<reference evidence="8 9" key="1">
    <citation type="submission" date="2024-02" db="EMBL/GenBank/DDBJ databases">
        <authorList>
            <person name="Vignale AGUSTIN F."/>
            <person name="Sosa J E."/>
            <person name="Modenutti C."/>
        </authorList>
    </citation>
    <scope>NUCLEOTIDE SEQUENCE [LARGE SCALE GENOMIC DNA]</scope>
</reference>
<evidence type="ECO:0000313" key="8">
    <source>
        <dbReference type="EMBL" id="CAK9143169.1"/>
    </source>
</evidence>
<sequence length="377" mass="42309">MGHRRSITTRAKLLYQQRFSPSFAYIHHGDDRKHNSVSEDQKFPSIIQHRSFGNSIYTSSGLGALFQAKNCSQLFVPMNSGMLLSRNMSTTVGEGADKIDYMTDVAEVLADRTIEAVASQAPAVSEVAIAAADSYFPVAALHYVIDYLHTFTGFNWWASIVVTTLLIRGLSVPLMISQLKATSKLTLMRPHLEEIKEEMQDRGMSPTAVAEGQQRMKQLFREYGVTPWTPLKGLLFQGPVFVSFFLAISNMVEKVPSFKEGGAFWFTDLTTPDSLYIFPALTALTFWITVEAGRLRWDAWPAHRCGLACLYILFVWLQLVSHNNTASCYLWDSPKDVLLPLDVDRVRSPSSPAIGPSTFVRRATDFMVRSRVIEEFG</sequence>
<organism evidence="8 9">
    <name type="scientific">Ilex paraguariensis</name>
    <name type="common">yerba mate</name>
    <dbReference type="NCBI Taxonomy" id="185542"/>
    <lineage>
        <taxon>Eukaryota</taxon>
        <taxon>Viridiplantae</taxon>
        <taxon>Streptophyta</taxon>
        <taxon>Embryophyta</taxon>
        <taxon>Tracheophyta</taxon>
        <taxon>Spermatophyta</taxon>
        <taxon>Magnoliopsida</taxon>
        <taxon>eudicotyledons</taxon>
        <taxon>Gunneridae</taxon>
        <taxon>Pentapetalae</taxon>
        <taxon>asterids</taxon>
        <taxon>campanulids</taxon>
        <taxon>Aquifoliales</taxon>
        <taxon>Aquifoliaceae</taxon>
        <taxon>Ilex</taxon>
    </lineage>
</organism>
<dbReference type="PANTHER" id="PTHR12428">
    <property type="entry name" value="OXA1"/>
    <property type="match status" value="1"/>
</dbReference>
<comment type="subcellular location">
    <subcellularLocation>
        <location evidence="1 6">Membrane</location>
        <topology evidence="1 6">Multi-pass membrane protein</topology>
    </subcellularLocation>
</comment>
<evidence type="ECO:0000256" key="4">
    <source>
        <dbReference type="ARBA" id="ARBA00022989"/>
    </source>
</evidence>
<protein>
    <recommendedName>
        <fullName evidence="7">Membrane insertase YidC/Oxa/ALB C-terminal domain-containing protein</fullName>
    </recommendedName>
</protein>
<dbReference type="Proteomes" id="UP001642360">
    <property type="component" value="Unassembled WGS sequence"/>
</dbReference>
<keyword evidence="5" id="KW-0472">Membrane</keyword>
<keyword evidence="4" id="KW-1133">Transmembrane helix</keyword>
<evidence type="ECO:0000256" key="2">
    <source>
        <dbReference type="ARBA" id="ARBA00010583"/>
    </source>
</evidence>
<dbReference type="InterPro" id="IPR001708">
    <property type="entry name" value="YidC/ALB3/OXA1/COX18"/>
</dbReference>
<proteinExistence type="inferred from homology"/>